<organism evidence="2 3">
    <name type="scientific">Enterococcus mundtii</name>
    <dbReference type="NCBI Taxonomy" id="53346"/>
    <lineage>
        <taxon>Bacteria</taxon>
        <taxon>Bacillati</taxon>
        <taxon>Bacillota</taxon>
        <taxon>Bacilli</taxon>
        <taxon>Lactobacillales</taxon>
        <taxon>Enterococcaceae</taxon>
        <taxon>Enterococcus</taxon>
    </lineage>
</organism>
<comment type="caution">
    <text evidence="2">The sequence shown here is derived from an EMBL/GenBank/DDBJ whole genome shotgun (WGS) entry which is preliminary data.</text>
</comment>
<dbReference type="EMBL" id="BJWA01000025">
    <property type="protein sequence ID" value="GEL81434.1"/>
    <property type="molecule type" value="Genomic_DNA"/>
</dbReference>
<keyword evidence="1" id="KW-1133">Transmembrane helix</keyword>
<feature type="transmembrane region" description="Helical" evidence="1">
    <location>
        <begin position="29"/>
        <end position="62"/>
    </location>
</feature>
<proteinExistence type="predicted"/>
<evidence type="ECO:0000313" key="2">
    <source>
        <dbReference type="EMBL" id="GEL81434.1"/>
    </source>
</evidence>
<sequence>MSKIIPLLFVLFVGETIMRHISTGFHMNSLLFIAILLFCLIFWRLIVAIVWFILKAILTVFFIGIFR</sequence>
<evidence type="ECO:0000256" key="1">
    <source>
        <dbReference type="SAM" id="Phobius"/>
    </source>
</evidence>
<keyword evidence="1" id="KW-0472">Membrane</keyword>
<protein>
    <submittedName>
        <fullName evidence="2">4-hydroxybenzoate octaprenyltransferase</fullName>
    </submittedName>
</protein>
<evidence type="ECO:0000313" key="3">
    <source>
        <dbReference type="Proteomes" id="UP000321175"/>
    </source>
</evidence>
<keyword evidence="1" id="KW-0812">Transmembrane</keyword>
<reference evidence="2 3" key="1">
    <citation type="submission" date="2019-07" db="EMBL/GenBank/DDBJ databases">
        <title>Whole genome shotgun sequence of Enterococcus mundtii NBRC 100490.</title>
        <authorList>
            <person name="Hosoyama A."/>
            <person name="Uohara A."/>
            <person name="Ohji S."/>
            <person name="Ichikawa N."/>
        </authorList>
    </citation>
    <scope>NUCLEOTIDE SEQUENCE [LARGE SCALE GENOMIC DNA]</scope>
    <source>
        <strain evidence="2 3">NBRC 100490</strain>
    </source>
</reference>
<accession>A0ABQ0VFI9</accession>
<gene>
    <name evidence="2" type="primary">ubiA</name>
    <name evidence="2" type="ORF">EMU01_25780</name>
</gene>
<name>A0ABQ0VFI9_ENTMU</name>
<dbReference type="Proteomes" id="UP000321175">
    <property type="component" value="Unassembled WGS sequence"/>
</dbReference>
<keyword evidence="3" id="KW-1185">Reference proteome</keyword>